<dbReference type="Pfam" id="PF02902">
    <property type="entry name" value="Peptidase_C48"/>
    <property type="match status" value="1"/>
</dbReference>
<dbReference type="InterPro" id="IPR038765">
    <property type="entry name" value="Papain-like_cys_pep_sf"/>
</dbReference>
<feature type="compositionally biased region" description="Polar residues" evidence="6">
    <location>
        <begin position="199"/>
        <end position="211"/>
    </location>
</feature>
<dbReference type="InterPro" id="IPR003653">
    <property type="entry name" value="Peptidase_C48_C"/>
</dbReference>
<feature type="compositionally biased region" description="Polar residues" evidence="6">
    <location>
        <begin position="253"/>
        <end position="286"/>
    </location>
</feature>
<keyword evidence="2" id="KW-0597">Phosphoprotein</keyword>
<dbReference type="Proteomes" id="UP001234581">
    <property type="component" value="Unassembled WGS sequence"/>
</dbReference>
<dbReference type="GO" id="GO:0006508">
    <property type="term" value="P:proteolysis"/>
    <property type="evidence" value="ECO:0007669"/>
    <property type="project" value="UniProtKB-KW"/>
</dbReference>
<feature type="compositionally biased region" description="Basic and acidic residues" evidence="6">
    <location>
        <begin position="56"/>
        <end position="65"/>
    </location>
</feature>
<evidence type="ECO:0000259" key="7">
    <source>
        <dbReference type="PROSITE" id="PS50600"/>
    </source>
</evidence>
<dbReference type="SUPFAM" id="SSF54001">
    <property type="entry name" value="Cysteine proteinases"/>
    <property type="match status" value="1"/>
</dbReference>
<feature type="non-terminal residue" evidence="8">
    <location>
        <position position="1"/>
    </location>
</feature>
<keyword evidence="5" id="KW-0378">Hydrolase</keyword>
<evidence type="ECO:0000256" key="4">
    <source>
        <dbReference type="ARBA" id="ARBA00022786"/>
    </source>
</evidence>
<comment type="similarity">
    <text evidence="1">Belongs to the peptidase C48 family.</text>
</comment>
<evidence type="ECO:0000256" key="5">
    <source>
        <dbReference type="ARBA" id="ARBA00022801"/>
    </source>
</evidence>
<feature type="compositionally biased region" description="Low complexity" evidence="6">
    <location>
        <begin position="217"/>
        <end position="226"/>
    </location>
</feature>
<dbReference type="InterPro" id="IPR051947">
    <property type="entry name" value="Sentrin-specific_protease"/>
</dbReference>
<feature type="region of interest" description="Disordered" evidence="6">
    <location>
        <begin position="364"/>
        <end position="516"/>
    </location>
</feature>
<dbReference type="GO" id="GO:0005634">
    <property type="term" value="C:nucleus"/>
    <property type="evidence" value="ECO:0007669"/>
    <property type="project" value="TreeGrafter"/>
</dbReference>
<feature type="compositionally biased region" description="Basic and acidic residues" evidence="6">
    <location>
        <begin position="439"/>
        <end position="456"/>
    </location>
</feature>
<keyword evidence="4" id="KW-0833">Ubl conjugation pathway</keyword>
<dbReference type="RefSeq" id="XP_058347874.1">
    <property type="nucleotide sequence ID" value="XM_058481236.1"/>
</dbReference>
<keyword evidence="9" id="KW-1185">Reference proteome</keyword>
<dbReference type="PANTHER" id="PTHR46896:SF3">
    <property type="entry name" value="FI06413P-RELATED"/>
    <property type="match status" value="1"/>
</dbReference>
<feature type="compositionally biased region" description="Basic and acidic residues" evidence="6">
    <location>
        <begin position="338"/>
        <end position="347"/>
    </location>
</feature>
<dbReference type="PANTHER" id="PTHR46896">
    <property type="entry name" value="SENTRIN-SPECIFIC PROTEASE"/>
    <property type="match status" value="1"/>
</dbReference>
<dbReference type="GO" id="GO:0005737">
    <property type="term" value="C:cytoplasm"/>
    <property type="evidence" value="ECO:0007669"/>
    <property type="project" value="TreeGrafter"/>
</dbReference>
<sequence>MFKPPKSKSISSQGSSLSKSDCSPQRFPPVQSLRKSGQSKGTPIGVPFNDPTSGRVIERYQEVRDYFPTNLRGVRPKRYGSHGAILESTSGSYPSSTSGSNGGRTNHSLLPHHHRQQHDNRPIKKVHQLKSKDSSLQSSRSYRDDTHRELPSASPSSSSSSRRYKKNHQQRSRPRLHNEDIILSSESDSEGSDVDLFRPQNNNNKQTSSKRPTLFPSSSTSTSRSSNKARKSTLNEKDLMVIDDDSSDHGHPVSTSSPFSLKTPPRTEQSAPSSSTHKGKQRSPSPATLFEKEATSSKPRRGHNGHGIILRDDDDDDFQAHKKQKRESRSPELFQSESSRRRSESIDRIGKAVFMSVDEEMDHLLNNGPTRDLRDSPRFSSGKFNAFKSPSSSLFSKAPPPLREHSSKVTLIDSDEEEPALRRRGISVPKLDDEDSGKEEEIHWLQEDEKKEDQEQRGSSSNNNNKQKRKSKSDDEDDGGEYSEDAKPTTVTKKKRSLSKGKPYTQSATRSSRRLAAKQEPLCISIDEDSDDQAIPVQTIYATSEEEQPMCRYPPIGSGGVILYPADYNRLEKDDFLNDTLIEFYLRWLLDQSGTRADEIYIFSSFFYERLSNSRRGDPYEDVKRWTRKVDVFSKKFLLVPVNENLHWYFMIIVNPQACTEQDSEHVTRIFILDSMGGRHMRAAKTLNAWLKCEAKHRLNLNDKDVKSARIVHAEVPRQKNAYDCGVYLLHSAEVCINNTEIFEDILLKEKPDDAVWQIDELVGQSADRRG</sequence>
<dbReference type="EMBL" id="JARTCD010000003">
    <property type="protein sequence ID" value="KAJ8662962.1"/>
    <property type="molecule type" value="Genomic_DNA"/>
</dbReference>
<feature type="compositionally biased region" description="Polar residues" evidence="6">
    <location>
        <begin position="378"/>
        <end position="395"/>
    </location>
</feature>
<feature type="compositionally biased region" description="Basic and acidic residues" evidence="6">
    <location>
        <begin position="141"/>
        <end position="150"/>
    </location>
</feature>
<organism evidence="8 9">
    <name type="scientific">Lichtheimia ornata</name>
    <dbReference type="NCBI Taxonomy" id="688661"/>
    <lineage>
        <taxon>Eukaryota</taxon>
        <taxon>Fungi</taxon>
        <taxon>Fungi incertae sedis</taxon>
        <taxon>Mucoromycota</taxon>
        <taxon>Mucoromycotina</taxon>
        <taxon>Mucoromycetes</taxon>
        <taxon>Mucorales</taxon>
        <taxon>Lichtheimiaceae</taxon>
        <taxon>Lichtheimia</taxon>
    </lineage>
</organism>
<evidence type="ECO:0000256" key="3">
    <source>
        <dbReference type="ARBA" id="ARBA00022670"/>
    </source>
</evidence>
<feature type="compositionally biased region" description="Low complexity" evidence="6">
    <location>
        <begin position="88"/>
        <end position="108"/>
    </location>
</feature>
<feature type="compositionally biased region" description="Acidic residues" evidence="6">
    <location>
        <begin position="474"/>
        <end position="483"/>
    </location>
</feature>
<evidence type="ECO:0000256" key="6">
    <source>
        <dbReference type="SAM" id="MobiDB-lite"/>
    </source>
</evidence>
<feature type="compositionally biased region" description="Basic residues" evidence="6">
    <location>
        <begin position="162"/>
        <end position="175"/>
    </location>
</feature>
<dbReference type="Gene3D" id="1.10.418.20">
    <property type="match status" value="1"/>
</dbReference>
<evidence type="ECO:0000313" key="8">
    <source>
        <dbReference type="EMBL" id="KAJ8662962.1"/>
    </source>
</evidence>
<evidence type="ECO:0000313" key="9">
    <source>
        <dbReference type="Proteomes" id="UP001234581"/>
    </source>
</evidence>
<evidence type="ECO:0000256" key="1">
    <source>
        <dbReference type="ARBA" id="ARBA00005234"/>
    </source>
</evidence>
<evidence type="ECO:0000256" key="2">
    <source>
        <dbReference type="ARBA" id="ARBA00022553"/>
    </source>
</evidence>
<name>A0AAD7Y381_9FUNG</name>
<feature type="compositionally biased region" description="Low complexity" evidence="6">
    <location>
        <begin position="151"/>
        <end position="161"/>
    </location>
</feature>
<dbReference type="AlphaFoldDB" id="A0AAD7Y381"/>
<proteinExistence type="inferred from homology"/>
<dbReference type="Gene3D" id="3.30.310.130">
    <property type="entry name" value="Ubiquitin-related"/>
    <property type="match status" value="1"/>
</dbReference>
<gene>
    <name evidence="8" type="ORF">O0I10_001138</name>
</gene>
<keyword evidence="3" id="KW-0645">Protease</keyword>
<dbReference type="GeneID" id="83208556"/>
<dbReference type="GO" id="GO:0016926">
    <property type="term" value="P:protein desumoylation"/>
    <property type="evidence" value="ECO:0007669"/>
    <property type="project" value="TreeGrafter"/>
</dbReference>
<feature type="region of interest" description="Disordered" evidence="6">
    <location>
        <begin position="1"/>
        <end position="347"/>
    </location>
</feature>
<feature type="compositionally biased region" description="Low complexity" evidence="6">
    <location>
        <begin position="7"/>
        <end position="23"/>
    </location>
</feature>
<reference evidence="8 9" key="1">
    <citation type="submission" date="2023-03" db="EMBL/GenBank/DDBJ databases">
        <title>Genome sequence of Lichtheimia ornata CBS 291.66.</title>
        <authorList>
            <person name="Mohabir J.T."/>
            <person name="Shea T.P."/>
            <person name="Kurbessoian T."/>
            <person name="Berby B."/>
            <person name="Fontaine J."/>
            <person name="Livny J."/>
            <person name="Gnirke A."/>
            <person name="Stajich J.E."/>
            <person name="Cuomo C.A."/>
        </authorList>
    </citation>
    <scope>NUCLEOTIDE SEQUENCE [LARGE SCALE GENOMIC DNA]</scope>
    <source>
        <strain evidence="8">CBS 291.66</strain>
    </source>
</reference>
<feature type="domain" description="Ubiquitin-like protease family profile" evidence="7">
    <location>
        <begin position="561"/>
        <end position="736"/>
    </location>
</feature>
<dbReference type="PROSITE" id="PS50600">
    <property type="entry name" value="ULP_PROTEASE"/>
    <property type="match status" value="1"/>
</dbReference>
<dbReference type="GO" id="GO:0070139">
    <property type="term" value="F:SUMO-specific endopeptidase activity"/>
    <property type="evidence" value="ECO:0007669"/>
    <property type="project" value="TreeGrafter"/>
</dbReference>
<protein>
    <recommendedName>
        <fullName evidence="7">Ubiquitin-like protease family profile domain-containing protein</fullName>
    </recommendedName>
</protein>
<comment type="caution">
    <text evidence="8">The sequence shown here is derived from an EMBL/GenBank/DDBJ whole genome shotgun (WGS) entry which is preliminary data.</text>
</comment>
<accession>A0AAD7Y381</accession>